<evidence type="ECO:0000256" key="2">
    <source>
        <dbReference type="ARBA" id="ARBA00022729"/>
    </source>
</evidence>
<accession>A0A2K6ULR7</accession>
<keyword evidence="3" id="KW-0862">Zinc</keyword>
<keyword evidence="2 6" id="KW-0732">Signal</keyword>
<keyword evidence="1" id="KW-0479">Metal-binding</keyword>
<dbReference type="GO" id="GO:0046872">
    <property type="term" value="F:metal ion binding"/>
    <property type="evidence" value="ECO:0007669"/>
    <property type="project" value="UniProtKB-KW"/>
</dbReference>
<name>A0A2K6ULR7_SAIBB</name>
<dbReference type="PANTHER" id="PTHR11329:SF0">
    <property type="entry name" value="LEUKOCYTE CELL-DERIVED CHEMOTAXIN-2"/>
    <property type="match status" value="1"/>
</dbReference>
<protein>
    <submittedName>
        <fullName evidence="7">Uncharacterized protein</fullName>
    </submittedName>
</protein>
<dbReference type="InterPro" id="IPR011055">
    <property type="entry name" value="Dup_hybrid_motif"/>
</dbReference>
<evidence type="ECO:0000256" key="4">
    <source>
        <dbReference type="ARBA" id="ARBA00023157"/>
    </source>
</evidence>
<sequence>MFSTRALLLAALISTGKSKLIICVDKASNKIQTCDRHGCGQYSAQRSQRPHQGVDEKPYQNKNAINNAVQISGRDKRGFCVKMFYIKPIENKGPMKRGEKLGTLLPLQKVSPGIRSHVRIQNCDLSDPAAYL</sequence>
<dbReference type="GeneTree" id="ENSGT00390000015484"/>
<evidence type="ECO:0000256" key="6">
    <source>
        <dbReference type="SAM" id="SignalP"/>
    </source>
</evidence>
<evidence type="ECO:0000313" key="7">
    <source>
        <dbReference type="Ensembl" id="ENSSBOP00000032822.1"/>
    </source>
</evidence>
<dbReference type="OMA" id="WISKGSK"/>
<evidence type="ECO:0000313" key="8">
    <source>
        <dbReference type="Proteomes" id="UP000233220"/>
    </source>
</evidence>
<reference evidence="7" key="1">
    <citation type="submission" date="2025-08" db="UniProtKB">
        <authorList>
            <consortium name="Ensembl"/>
        </authorList>
    </citation>
    <scope>IDENTIFICATION</scope>
</reference>
<proteinExistence type="inferred from homology"/>
<feature type="signal peptide" evidence="6">
    <location>
        <begin position="1"/>
        <end position="18"/>
    </location>
</feature>
<dbReference type="PANTHER" id="PTHR11329">
    <property type="entry name" value="LEUKOCYTE CELL-DERIVED CHEMOTAXIN 2"/>
    <property type="match status" value="1"/>
</dbReference>
<dbReference type="Proteomes" id="UP000233220">
    <property type="component" value="Unplaced"/>
</dbReference>
<evidence type="ECO:0000256" key="5">
    <source>
        <dbReference type="ARBA" id="ARBA00024361"/>
    </source>
</evidence>
<dbReference type="InterPro" id="IPR008663">
    <property type="entry name" value="LECT2"/>
</dbReference>
<comment type="similarity">
    <text evidence="5">Belongs to the LECT2/MIM-1 family.</text>
</comment>
<reference evidence="7" key="2">
    <citation type="submission" date="2025-09" db="UniProtKB">
        <authorList>
            <consortium name="Ensembl"/>
        </authorList>
    </citation>
    <scope>IDENTIFICATION</scope>
</reference>
<dbReference type="Gene3D" id="2.70.70.10">
    <property type="entry name" value="Glucose Permease (Domain IIA)"/>
    <property type="match status" value="2"/>
</dbReference>
<keyword evidence="8" id="KW-1185">Reference proteome</keyword>
<evidence type="ECO:0000256" key="1">
    <source>
        <dbReference type="ARBA" id="ARBA00022723"/>
    </source>
</evidence>
<evidence type="ECO:0000256" key="3">
    <source>
        <dbReference type="ARBA" id="ARBA00022833"/>
    </source>
</evidence>
<dbReference type="AlphaFoldDB" id="A0A2K6ULR7"/>
<feature type="chain" id="PRO_5014394594" evidence="6">
    <location>
        <begin position="19"/>
        <end position="132"/>
    </location>
</feature>
<organism evidence="7 8">
    <name type="scientific">Saimiri boliviensis boliviensis</name>
    <name type="common">Bolivian squirrel monkey</name>
    <dbReference type="NCBI Taxonomy" id="39432"/>
    <lineage>
        <taxon>Eukaryota</taxon>
        <taxon>Metazoa</taxon>
        <taxon>Chordata</taxon>
        <taxon>Craniata</taxon>
        <taxon>Vertebrata</taxon>
        <taxon>Euteleostomi</taxon>
        <taxon>Mammalia</taxon>
        <taxon>Eutheria</taxon>
        <taxon>Euarchontoglires</taxon>
        <taxon>Primates</taxon>
        <taxon>Haplorrhini</taxon>
        <taxon>Platyrrhini</taxon>
        <taxon>Cebidae</taxon>
        <taxon>Saimiriinae</taxon>
        <taxon>Saimiri</taxon>
    </lineage>
</organism>
<keyword evidence="4" id="KW-1015">Disulfide bond</keyword>
<dbReference type="Ensembl" id="ENSSBOT00000049730.1">
    <property type="protein sequence ID" value="ENSSBOP00000032822.1"/>
    <property type="gene ID" value="ENSSBOG00000032595.1"/>
</dbReference>
<dbReference type="STRING" id="39432.ENSSBOP00000032822"/>